<feature type="chain" id="PRO_5021261271" description="Secreted protein" evidence="2">
    <location>
        <begin position="30"/>
        <end position="136"/>
    </location>
</feature>
<dbReference type="AlphaFoldDB" id="A0A4Y9T9B5"/>
<dbReference type="EMBL" id="SPUM01000024">
    <property type="protein sequence ID" value="TFW34555.1"/>
    <property type="molecule type" value="Genomic_DNA"/>
</dbReference>
<feature type="region of interest" description="Disordered" evidence="1">
    <location>
        <begin position="54"/>
        <end position="84"/>
    </location>
</feature>
<evidence type="ECO:0000313" key="3">
    <source>
        <dbReference type="EMBL" id="TFW34555.1"/>
    </source>
</evidence>
<protein>
    <recommendedName>
        <fullName evidence="5">Secreted protein</fullName>
    </recommendedName>
</protein>
<gene>
    <name evidence="3" type="ORF">E4O92_03775</name>
</gene>
<organism evidence="3 4">
    <name type="scientific">Massilia horti</name>
    <dbReference type="NCBI Taxonomy" id="2562153"/>
    <lineage>
        <taxon>Bacteria</taxon>
        <taxon>Pseudomonadati</taxon>
        <taxon>Pseudomonadota</taxon>
        <taxon>Betaproteobacteria</taxon>
        <taxon>Burkholderiales</taxon>
        <taxon>Oxalobacteraceae</taxon>
        <taxon>Telluria group</taxon>
        <taxon>Massilia</taxon>
    </lineage>
</organism>
<dbReference type="NCBIfam" id="NF047450">
    <property type="entry name" value="post-PEP-CTERM_1"/>
    <property type="match status" value="1"/>
</dbReference>
<accession>A0A4Y9T9B5</accession>
<proteinExistence type="predicted"/>
<comment type="caution">
    <text evidence="3">The sequence shown here is derived from an EMBL/GenBank/DDBJ whole genome shotgun (WGS) entry which is preliminary data.</text>
</comment>
<evidence type="ECO:0000256" key="1">
    <source>
        <dbReference type="SAM" id="MobiDB-lite"/>
    </source>
</evidence>
<evidence type="ECO:0000313" key="4">
    <source>
        <dbReference type="Proteomes" id="UP000297258"/>
    </source>
</evidence>
<dbReference type="RefSeq" id="WP_135188420.1">
    <property type="nucleotide sequence ID" value="NZ_SPUM01000024.1"/>
</dbReference>
<keyword evidence="2" id="KW-0732">Signal</keyword>
<feature type="signal peptide" evidence="2">
    <location>
        <begin position="1"/>
        <end position="29"/>
    </location>
</feature>
<feature type="region of interest" description="Disordered" evidence="1">
    <location>
        <begin position="116"/>
        <end position="136"/>
    </location>
</feature>
<sequence length="136" mass="14443">MFKKVKSGHWLAVALGLTLLGGLPLAASAQEIGSEPADQLTVVRDGATGKLRAPTSEELQTLHKSGARNRMRASPAPTLQKFHPNGAVGVRLNDEFMTQAVVTRTADGKLVKQCLEPGHNGQAPHPAHTILQPVTE</sequence>
<evidence type="ECO:0000256" key="2">
    <source>
        <dbReference type="SAM" id="SignalP"/>
    </source>
</evidence>
<keyword evidence="4" id="KW-1185">Reference proteome</keyword>
<evidence type="ECO:0008006" key="5">
    <source>
        <dbReference type="Google" id="ProtNLM"/>
    </source>
</evidence>
<reference evidence="3 4" key="1">
    <citation type="submission" date="2019-03" db="EMBL/GenBank/DDBJ databases">
        <title>Draft genome of Massilia hortus sp. nov., a novel bacterial species of the Oxalobacteraceae family.</title>
        <authorList>
            <person name="Peta V."/>
            <person name="Raths R."/>
            <person name="Bucking H."/>
        </authorList>
    </citation>
    <scope>NUCLEOTIDE SEQUENCE [LARGE SCALE GENOMIC DNA]</scope>
    <source>
        <strain evidence="3 4">ONC3</strain>
    </source>
</reference>
<dbReference type="Proteomes" id="UP000297258">
    <property type="component" value="Unassembled WGS sequence"/>
</dbReference>
<dbReference type="OrthoDB" id="8759962at2"/>
<name>A0A4Y9T9B5_9BURK</name>